<keyword evidence="10" id="KW-0282">Flagellum</keyword>
<dbReference type="InterPro" id="IPR050330">
    <property type="entry name" value="Bact_OuterMem_StrucFunc"/>
</dbReference>
<comment type="similarity">
    <text evidence="2">Belongs to the MotB family.</text>
</comment>
<evidence type="ECO:0000256" key="6">
    <source>
        <dbReference type="ARBA" id="ARBA00023136"/>
    </source>
</evidence>
<proteinExistence type="inferred from homology"/>
<keyword evidence="4" id="KW-0812">Transmembrane</keyword>
<organism evidence="10 11">
    <name type="scientific">Halalkalibacter oceani</name>
    <dbReference type="NCBI Taxonomy" id="1653776"/>
    <lineage>
        <taxon>Bacteria</taxon>
        <taxon>Bacillati</taxon>
        <taxon>Bacillota</taxon>
        <taxon>Bacilli</taxon>
        <taxon>Bacillales</taxon>
        <taxon>Bacillaceae</taxon>
        <taxon>Halalkalibacter</taxon>
    </lineage>
</organism>
<keyword evidence="3" id="KW-1003">Cell membrane</keyword>
<dbReference type="InterPro" id="IPR025713">
    <property type="entry name" value="MotB-like_N_dom"/>
</dbReference>
<dbReference type="InterPro" id="IPR036737">
    <property type="entry name" value="OmpA-like_sf"/>
</dbReference>
<dbReference type="AlphaFoldDB" id="A0A9X2DQ44"/>
<gene>
    <name evidence="10" type="primary">motB</name>
    <name evidence="10" type="ORF">M3202_11070</name>
</gene>
<dbReference type="PANTHER" id="PTHR30329">
    <property type="entry name" value="STATOR ELEMENT OF FLAGELLAR MOTOR COMPLEX"/>
    <property type="match status" value="1"/>
</dbReference>
<dbReference type="CDD" id="cd07185">
    <property type="entry name" value="OmpA_C-like"/>
    <property type="match status" value="1"/>
</dbReference>
<keyword evidence="5" id="KW-1133">Transmembrane helix</keyword>
<reference evidence="10" key="1">
    <citation type="submission" date="2022-05" db="EMBL/GenBank/DDBJ databases">
        <title>Comparative Genomics of Spacecraft Associated Microbes.</title>
        <authorList>
            <person name="Tran M.T."/>
            <person name="Wright A."/>
            <person name="Seuylemezian A."/>
            <person name="Eisen J."/>
            <person name="Coil D."/>
        </authorList>
    </citation>
    <scope>NUCLEOTIDE SEQUENCE</scope>
    <source>
        <strain evidence="10">214.1.1</strain>
    </source>
</reference>
<feature type="region of interest" description="Disordered" evidence="8">
    <location>
        <begin position="68"/>
        <end position="93"/>
    </location>
</feature>
<evidence type="ECO:0000256" key="2">
    <source>
        <dbReference type="ARBA" id="ARBA00008914"/>
    </source>
</evidence>
<sequence length="251" mass="28405">MAKRRKKHHEEHIDETWLIPYADMLTLLLALFIVLFAVSSVDAERYEQMMITFNETFQGGRGLLEQPVPSPVNSGMEEVRQGVSGEEGRAVSTERRELEELKRQIDLYIEENDLSSELQTSLSADGLLLTILDQALFHSGSAEIREDALNVVEQISDLLISDPPRRIVVAGHTDNVPIQNAEYRSNWDLSADRALNFTKILLENEELDPSLLSATGYSEYQPVASNDTPEGRERNRRVEVLILPNESLSER</sequence>
<evidence type="ECO:0000313" key="10">
    <source>
        <dbReference type="EMBL" id="MCM3714631.1"/>
    </source>
</evidence>
<dbReference type="Pfam" id="PF13677">
    <property type="entry name" value="MotB_plug"/>
    <property type="match status" value="1"/>
</dbReference>
<dbReference type="PROSITE" id="PS51123">
    <property type="entry name" value="OMPA_2"/>
    <property type="match status" value="1"/>
</dbReference>
<evidence type="ECO:0000256" key="4">
    <source>
        <dbReference type="ARBA" id="ARBA00022692"/>
    </source>
</evidence>
<comment type="caution">
    <text evidence="10">The sequence shown here is derived from an EMBL/GenBank/DDBJ whole genome shotgun (WGS) entry which is preliminary data.</text>
</comment>
<accession>A0A9X2DQ44</accession>
<evidence type="ECO:0000256" key="5">
    <source>
        <dbReference type="ARBA" id="ARBA00022989"/>
    </source>
</evidence>
<keyword evidence="11" id="KW-1185">Reference proteome</keyword>
<evidence type="ECO:0000256" key="8">
    <source>
        <dbReference type="SAM" id="MobiDB-lite"/>
    </source>
</evidence>
<dbReference type="SUPFAM" id="SSF103088">
    <property type="entry name" value="OmpA-like"/>
    <property type="match status" value="1"/>
</dbReference>
<evidence type="ECO:0000256" key="3">
    <source>
        <dbReference type="ARBA" id="ARBA00022475"/>
    </source>
</evidence>
<dbReference type="InterPro" id="IPR006665">
    <property type="entry name" value="OmpA-like"/>
</dbReference>
<dbReference type="PANTHER" id="PTHR30329:SF21">
    <property type="entry name" value="LIPOPROTEIN YIAD-RELATED"/>
    <property type="match status" value="1"/>
</dbReference>
<protein>
    <submittedName>
        <fullName evidence="10">Flagellar motor protein MotB</fullName>
    </submittedName>
</protein>
<evidence type="ECO:0000256" key="7">
    <source>
        <dbReference type="PROSITE-ProRule" id="PRU00473"/>
    </source>
</evidence>
<dbReference type="NCBIfam" id="NF005831">
    <property type="entry name" value="PRK07734.1"/>
    <property type="match status" value="1"/>
</dbReference>
<keyword evidence="6 7" id="KW-0472">Membrane</keyword>
<keyword evidence="10" id="KW-0969">Cilium</keyword>
<dbReference type="EMBL" id="JAMBOL010000008">
    <property type="protein sequence ID" value="MCM3714631.1"/>
    <property type="molecule type" value="Genomic_DNA"/>
</dbReference>
<keyword evidence="10" id="KW-0966">Cell projection</keyword>
<dbReference type="Gene3D" id="3.30.1330.60">
    <property type="entry name" value="OmpA-like domain"/>
    <property type="match status" value="1"/>
</dbReference>
<dbReference type="RefSeq" id="WP_251223400.1">
    <property type="nucleotide sequence ID" value="NZ_JAMBOL010000008.1"/>
</dbReference>
<dbReference type="Pfam" id="PF00691">
    <property type="entry name" value="OmpA"/>
    <property type="match status" value="1"/>
</dbReference>
<name>A0A9X2DQ44_9BACI</name>
<evidence type="ECO:0000259" key="9">
    <source>
        <dbReference type="PROSITE" id="PS51123"/>
    </source>
</evidence>
<dbReference type="GO" id="GO:0005886">
    <property type="term" value="C:plasma membrane"/>
    <property type="evidence" value="ECO:0007669"/>
    <property type="project" value="UniProtKB-SubCell"/>
</dbReference>
<comment type="subcellular location">
    <subcellularLocation>
        <location evidence="1">Cell membrane</location>
        <topology evidence="1">Single-pass membrane protein</topology>
    </subcellularLocation>
</comment>
<evidence type="ECO:0000313" key="11">
    <source>
        <dbReference type="Proteomes" id="UP001139179"/>
    </source>
</evidence>
<feature type="domain" description="OmpA-like" evidence="9">
    <location>
        <begin position="124"/>
        <end position="246"/>
    </location>
</feature>
<evidence type="ECO:0000256" key="1">
    <source>
        <dbReference type="ARBA" id="ARBA00004162"/>
    </source>
</evidence>
<dbReference type="Proteomes" id="UP001139179">
    <property type="component" value="Unassembled WGS sequence"/>
</dbReference>